<gene>
    <name evidence="2" type="ORF">KQX54_012511</name>
</gene>
<organism evidence="2 3">
    <name type="scientific">Cotesia glomerata</name>
    <name type="common">Lepidopteran parasitic wasp</name>
    <name type="synonym">Apanteles glomeratus</name>
    <dbReference type="NCBI Taxonomy" id="32391"/>
    <lineage>
        <taxon>Eukaryota</taxon>
        <taxon>Metazoa</taxon>
        <taxon>Ecdysozoa</taxon>
        <taxon>Arthropoda</taxon>
        <taxon>Hexapoda</taxon>
        <taxon>Insecta</taxon>
        <taxon>Pterygota</taxon>
        <taxon>Neoptera</taxon>
        <taxon>Endopterygota</taxon>
        <taxon>Hymenoptera</taxon>
        <taxon>Apocrita</taxon>
        <taxon>Ichneumonoidea</taxon>
        <taxon>Braconidae</taxon>
        <taxon>Microgastrinae</taxon>
        <taxon>Cotesia</taxon>
    </lineage>
</organism>
<dbReference type="EMBL" id="JAHXZJ010001864">
    <property type="protein sequence ID" value="KAH0549688.1"/>
    <property type="molecule type" value="Genomic_DNA"/>
</dbReference>
<feature type="region of interest" description="Disordered" evidence="1">
    <location>
        <begin position="106"/>
        <end position="131"/>
    </location>
</feature>
<evidence type="ECO:0000313" key="2">
    <source>
        <dbReference type="EMBL" id="KAH0549688.1"/>
    </source>
</evidence>
<accession>A0AAV7IDE1</accession>
<feature type="compositionally biased region" description="Polar residues" evidence="1">
    <location>
        <begin position="156"/>
        <end position="168"/>
    </location>
</feature>
<proteinExistence type="predicted"/>
<feature type="region of interest" description="Disordered" evidence="1">
    <location>
        <begin position="149"/>
        <end position="170"/>
    </location>
</feature>
<dbReference type="AlphaFoldDB" id="A0AAV7IDE1"/>
<name>A0AAV7IDE1_COTGL</name>
<evidence type="ECO:0000313" key="3">
    <source>
        <dbReference type="Proteomes" id="UP000826195"/>
    </source>
</evidence>
<evidence type="ECO:0000256" key="1">
    <source>
        <dbReference type="SAM" id="MobiDB-lite"/>
    </source>
</evidence>
<dbReference type="Proteomes" id="UP000826195">
    <property type="component" value="Unassembled WGS sequence"/>
</dbReference>
<keyword evidence="3" id="KW-1185">Reference proteome</keyword>
<reference evidence="2 3" key="1">
    <citation type="journal article" date="2021" name="J. Hered.">
        <title>A chromosome-level genome assembly of the parasitoid wasp, Cotesia glomerata (Hymenoptera: Braconidae).</title>
        <authorList>
            <person name="Pinto B.J."/>
            <person name="Weis J.J."/>
            <person name="Gamble T."/>
            <person name="Ode P.J."/>
            <person name="Paul R."/>
            <person name="Zaspel J.M."/>
        </authorList>
    </citation>
    <scope>NUCLEOTIDE SEQUENCE [LARGE SCALE GENOMIC DNA]</scope>
    <source>
        <strain evidence="2">CgM1</strain>
    </source>
</reference>
<protein>
    <submittedName>
        <fullName evidence="2">Uncharacterized protein</fullName>
    </submittedName>
</protein>
<comment type="caution">
    <text evidence="2">The sequence shown here is derived from an EMBL/GenBank/DDBJ whole genome shotgun (WGS) entry which is preliminary data.</text>
</comment>
<sequence>MKHVLIFWPTDKSISVIKCALIKRRSGNQVTVRWDRKVVHGFIIAESENVEWLNRFIVDIHGVITGFVDEDAGDEISGNNGDEGMINKNDEDVGHAVNLDHNEVGVGAADSISTDTDEEDDRSEIEGGADNHQEIVFVANNPVIAVNHDEDDDSSESYFTASSGTLSSDDNDEVVELQPGSKIYVNALDLKDITDRFKNNPREATRRLLLQIIGREDLMKMTLKGRNEKEAIPNNVDTTIRKFVSKITPKELRLTKFEHKKCITKFLTNLRASQPTQ</sequence>